<evidence type="ECO:0000313" key="1">
    <source>
        <dbReference type="EMBL" id="GAA1794371.1"/>
    </source>
</evidence>
<name>A0ABP4XZ41_9ACTN</name>
<evidence type="ECO:0000313" key="2">
    <source>
        <dbReference type="Proteomes" id="UP001500218"/>
    </source>
</evidence>
<dbReference type="EMBL" id="BAAALT010000036">
    <property type="protein sequence ID" value="GAA1794371.1"/>
    <property type="molecule type" value="Genomic_DNA"/>
</dbReference>
<comment type="caution">
    <text evidence="1">The sequence shown here is derived from an EMBL/GenBank/DDBJ whole genome shotgun (WGS) entry which is preliminary data.</text>
</comment>
<organism evidence="1 2">
    <name type="scientific">Luedemannella flava</name>
    <dbReference type="NCBI Taxonomy" id="349316"/>
    <lineage>
        <taxon>Bacteria</taxon>
        <taxon>Bacillati</taxon>
        <taxon>Actinomycetota</taxon>
        <taxon>Actinomycetes</taxon>
        <taxon>Micromonosporales</taxon>
        <taxon>Micromonosporaceae</taxon>
        <taxon>Luedemannella</taxon>
    </lineage>
</organism>
<dbReference type="Proteomes" id="UP001500218">
    <property type="component" value="Unassembled WGS sequence"/>
</dbReference>
<accession>A0ABP4XZ41</accession>
<dbReference type="RefSeq" id="WP_344127751.1">
    <property type="nucleotide sequence ID" value="NZ_BAAALT010000036.1"/>
</dbReference>
<sequence>METKSSVDALTERVTTFEQGVERRIDEVAAAVSSRLAQESDQDLAAFDSLAGAPSRAAVLEALVRAVDMGLIRPWRGPRVLVSEGFSIFVRVDYDEDPDPFHGEEEITFVVEELDGSQLESVTWDTDLSVDDVMVRLGRAIQRHTSREVLDVRTLFAGIRDALVVASTHPSRRPILQLCPPQWAITDTGVVSYGKSPLYEVSARKLRADSHMENHVGAKTWVDRDSWEGAYVVACALDWFDDKPEPAF</sequence>
<proteinExistence type="predicted"/>
<protein>
    <submittedName>
        <fullName evidence="1">Uncharacterized protein</fullName>
    </submittedName>
</protein>
<reference evidence="2" key="1">
    <citation type="journal article" date="2019" name="Int. J. Syst. Evol. Microbiol.">
        <title>The Global Catalogue of Microorganisms (GCM) 10K type strain sequencing project: providing services to taxonomists for standard genome sequencing and annotation.</title>
        <authorList>
            <consortium name="The Broad Institute Genomics Platform"/>
            <consortium name="The Broad Institute Genome Sequencing Center for Infectious Disease"/>
            <person name="Wu L."/>
            <person name="Ma J."/>
        </authorList>
    </citation>
    <scope>NUCLEOTIDE SEQUENCE [LARGE SCALE GENOMIC DNA]</scope>
    <source>
        <strain evidence="2">JCM 13250</strain>
    </source>
</reference>
<gene>
    <name evidence="1" type="ORF">GCM10009682_15190</name>
</gene>
<keyword evidence="2" id="KW-1185">Reference proteome</keyword>